<dbReference type="InterPro" id="IPR036188">
    <property type="entry name" value="FAD/NAD-bd_sf"/>
</dbReference>
<dbReference type="InterPro" id="IPR045854">
    <property type="entry name" value="NO2/SO3_Rdtase_4Fe4S_sf"/>
</dbReference>
<dbReference type="InterPro" id="IPR012744">
    <property type="entry name" value="Nitri_red_NirB"/>
</dbReference>
<evidence type="ECO:0000256" key="16">
    <source>
        <dbReference type="PIRSR" id="PIRSR037149-1"/>
    </source>
</evidence>
<dbReference type="OrthoDB" id="9792592at2"/>
<evidence type="ECO:0000259" key="17">
    <source>
        <dbReference type="Pfam" id="PF01077"/>
    </source>
</evidence>
<dbReference type="PANTHER" id="PTHR43809:SF1">
    <property type="entry name" value="NITRITE REDUCTASE (NADH) LARGE SUBUNIT"/>
    <property type="match status" value="1"/>
</dbReference>
<sequence length="814" mass="87792">MGKEKLLLIGNGMAGVNAIEHLKKLAPDKYDITIFGAEPYPNYNRIMLSYVLAGDTKQEEIYINDYDWYEKNGIRLYTGQRVSSIDPAAKTVTSDGAAGPMTTSYDKLVIATGSNAFVIPIPGSQLPGVIAYRTIRDTELMREAAKKYKKAVVIGGGLLGLEAARGLLNLGMQVEVVHIGDCLMERQLDKTASKLLQTSLEQQGMKFLMEKSSAEILGKERATGLKFADGTWTEADLIVMAVGIRPNVSLAKEAGLDVVQGITVNDWLETSAPDVYAVGECAQHRGVAYGLVAPLYEQGAVLAKRLAGVDGAPYEGSVVYTKLKVSGVDVFSGGQFIEDAETKAIRVHDDWSGIYKKVLVKGSKIVGAVLFGDTSESTRLMQLIKSQADITKMEITKLLQESGAEGGGGGGTEGMVAAMADDAVVCGCNGVSKGTICSAIRECGLTTVEGVKDATTASRSCGGCKPLVAALLKTTLGDEFDAAASAKASICGCTTLSREEVVAGIKEKGLTHVREVMHVLGWKEPEGCSKCRPAVNYYLSMINPSTYKDDRTSRFVNERMHANIQKDGTYSVVPRMYGGVTTPSELKKIAEVAEKYNVPTVKLTGGQRIDLLGVKKEDLVPMWTDLDMPSGYAYGKALRTVKTCVGADFCRFGTADSMGMGIALEKKFERLNTPAKVKMAVSGCPRNCAESGIKDMGIVAIDGGWELYAGGNGGVKVRAGDLLATVKTEQDVMEYIAAYLQYYRETGNYGERTSEWIVRVGLDHVRGVVEDADRRRELCERMDEALAATKDPWKEAVETAAIRKDLYEVIETAK</sequence>
<dbReference type="PANTHER" id="PTHR43809">
    <property type="entry name" value="NITRITE REDUCTASE (NADH) LARGE SUBUNIT"/>
    <property type="match status" value="1"/>
</dbReference>
<evidence type="ECO:0000313" key="22">
    <source>
        <dbReference type="EMBL" id="TLS51187.1"/>
    </source>
</evidence>
<feature type="domain" description="Nitrite/Sulfite reductase ferredoxin-like" evidence="18">
    <location>
        <begin position="565"/>
        <end position="627"/>
    </location>
</feature>
<evidence type="ECO:0000256" key="10">
    <source>
        <dbReference type="ARBA" id="ARBA00023002"/>
    </source>
</evidence>
<keyword evidence="13 15" id="KW-0534">Nitrate assimilation</keyword>
<evidence type="ECO:0000256" key="11">
    <source>
        <dbReference type="ARBA" id="ARBA00023004"/>
    </source>
</evidence>
<reference evidence="22 23" key="1">
    <citation type="submission" date="2019-05" db="EMBL/GenBank/DDBJ databases">
        <authorList>
            <person name="Narsing Rao M.P."/>
            <person name="Li W.J."/>
        </authorList>
    </citation>
    <scope>NUCLEOTIDE SEQUENCE [LARGE SCALE GENOMIC DNA]</scope>
    <source>
        <strain evidence="22 23">SYSU_K30003</strain>
    </source>
</reference>
<dbReference type="Gene3D" id="3.30.390.30">
    <property type="match status" value="1"/>
</dbReference>
<dbReference type="PROSITE" id="PS00365">
    <property type="entry name" value="NIR_SIR"/>
    <property type="match status" value="1"/>
</dbReference>
<dbReference type="PIRSF" id="PIRSF037149">
    <property type="entry name" value="NirB"/>
    <property type="match status" value="1"/>
</dbReference>
<keyword evidence="7" id="KW-0001">2Fe-2S</keyword>
<dbReference type="GO" id="GO:0051537">
    <property type="term" value="F:2 iron, 2 sulfur cluster binding"/>
    <property type="evidence" value="ECO:0007669"/>
    <property type="project" value="UniProtKB-KW"/>
</dbReference>
<comment type="cofactor">
    <cofactor evidence="16">
        <name>siroheme</name>
        <dbReference type="ChEBI" id="CHEBI:60052"/>
    </cofactor>
    <text evidence="16">Binds 1 siroheme per subunit.</text>
</comment>
<dbReference type="Pfam" id="PF01077">
    <property type="entry name" value="NIR_SIR"/>
    <property type="match status" value="1"/>
</dbReference>
<feature type="domain" description="BFD-like [2Fe-2S]-binding" evidence="19">
    <location>
        <begin position="424"/>
        <end position="473"/>
    </location>
</feature>
<feature type="binding site" evidence="16">
    <location>
        <position position="650"/>
    </location>
    <ligand>
        <name>[4Fe-4S] cluster</name>
        <dbReference type="ChEBI" id="CHEBI:49883"/>
    </ligand>
</feature>
<proteinExistence type="inferred from homology"/>
<keyword evidence="8 16" id="KW-0479">Metal-binding</keyword>
<evidence type="ECO:0000256" key="15">
    <source>
        <dbReference type="PIRNR" id="PIRNR037149"/>
    </source>
</evidence>
<evidence type="ECO:0000259" key="18">
    <source>
        <dbReference type="Pfam" id="PF03460"/>
    </source>
</evidence>
<evidence type="ECO:0000256" key="5">
    <source>
        <dbReference type="ARBA" id="ARBA00022617"/>
    </source>
</evidence>
<organism evidence="22 23">
    <name type="scientific">Paenibacillus antri</name>
    <dbReference type="NCBI Taxonomy" id="2582848"/>
    <lineage>
        <taxon>Bacteria</taxon>
        <taxon>Bacillati</taxon>
        <taxon>Bacillota</taxon>
        <taxon>Bacilli</taxon>
        <taxon>Bacillales</taxon>
        <taxon>Paenibacillaceae</taxon>
        <taxon>Paenibacillus</taxon>
    </lineage>
</organism>
<evidence type="ECO:0000256" key="2">
    <source>
        <dbReference type="ARBA" id="ARBA00005096"/>
    </source>
</evidence>
<feature type="binding site" evidence="16">
    <location>
        <position position="684"/>
    </location>
    <ligand>
        <name>[4Fe-4S] cluster</name>
        <dbReference type="ChEBI" id="CHEBI:49883"/>
    </ligand>
</feature>
<evidence type="ECO:0000313" key="23">
    <source>
        <dbReference type="Proteomes" id="UP000309676"/>
    </source>
</evidence>
<comment type="similarity">
    <text evidence="3">Belongs to the nitrite and sulfite reductase 4Fe-4S domain family.</text>
</comment>
<comment type="caution">
    <text evidence="22">The sequence shown here is derived from an EMBL/GenBank/DDBJ whole genome shotgun (WGS) entry which is preliminary data.</text>
</comment>
<evidence type="ECO:0000259" key="19">
    <source>
        <dbReference type="Pfam" id="PF04324"/>
    </source>
</evidence>
<dbReference type="CDD" id="cd19943">
    <property type="entry name" value="NirB_Fer2_BFD-like_1"/>
    <property type="match status" value="1"/>
</dbReference>
<dbReference type="InterPro" id="IPR017121">
    <property type="entry name" value="Nitrite_Rdtase_lsu"/>
</dbReference>
<dbReference type="SUPFAM" id="SSF51905">
    <property type="entry name" value="FAD/NAD(P)-binding domain"/>
    <property type="match status" value="2"/>
</dbReference>
<dbReference type="InterPro" id="IPR006067">
    <property type="entry name" value="NO2/SO3_Rdtase_4Fe4S_dom"/>
</dbReference>
<dbReference type="AlphaFoldDB" id="A0A5R9G4A4"/>
<evidence type="ECO:0000256" key="14">
    <source>
        <dbReference type="ARBA" id="ARBA00034078"/>
    </source>
</evidence>
<feature type="domain" description="BFD-like [2Fe-2S]-binding" evidence="19">
    <location>
        <begin position="490"/>
        <end position="540"/>
    </location>
</feature>
<dbReference type="GO" id="GO:0020037">
    <property type="term" value="F:heme binding"/>
    <property type="evidence" value="ECO:0007669"/>
    <property type="project" value="InterPro"/>
</dbReference>
<dbReference type="PRINTS" id="PR00368">
    <property type="entry name" value="FADPNR"/>
</dbReference>
<comment type="cofactor">
    <cofactor evidence="1 15">
        <name>FAD</name>
        <dbReference type="ChEBI" id="CHEBI:57692"/>
    </cofactor>
</comment>
<accession>A0A5R9G4A4</accession>
<gene>
    <name evidence="22" type="ORF">FE782_15740</name>
</gene>
<evidence type="ECO:0000256" key="9">
    <source>
        <dbReference type="ARBA" id="ARBA00022827"/>
    </source>
</evidence>
<evidence type="ECO:0000256" key="13">
    <source>
        <dbReference type="ARBA" id="ARBA00023063"/>
    </source>
</evidence>
<dbReference type="CDD" id="cd19944">
    <property type="entry name" value="NirB_Fer2_BFD-like_2"/>
    <property type="match status" value="1"/>
</dbReference>
<evidence type="ECO:0000256" key="12">
    <source>
        <dbReference type="ARBA" id="ARBA00023014"/>
    </source>
</evidence>
<dbReference type="NCBIfam" id="TIGR02374">
    <property type="entry name" value="nitri_red_nirB"/>
    <property type="match status" value="1"/>
</dbReference>
<dbReference type="InterPro" id="IPR023753">
    <property type="entry name" value="FAD/NAD-binding_dom"/>
</dbReference>
<evidence type="ECO:0000259" key="20">
    <source>
        <dbReference type="Pfam" id="PF07992"/>
    </source>
</evidence>
<dbReference type="GO" id="GO:0046872">
    <property type="term" value="F:metal ion binding"/>
    <property type="evidence" value="ECO:0007669"/>
    <property type="project" value="UniProtKB-KW"/>
</dbReference>
<dbReference type="PRINTS" id="PR00397">
    <property type="entry name" value="SIROHAEM"/>
</dbReference>
<evidence type="ECO:0000256" key="6">
    <source>
        <dbReference type="ARBA" id="ARBA00022630"/>
    </source>
</evidence>
<dbReference type="Pfam" id="PF03460">
    <property type="entry name" value="NIR_SIR_ferr"/>
    <property type="match status" value="1"/>
</dbReference>
<dbReference type="PRINTS" id="PR00411">
    <property type="entry name" value="PNDRDTASEI"/>
</dbReference>
<dbReference type="GO" id="GO:0098809">
    <property type="term" value="F:nitrite reductase activity"/>
    <property type="evidence" value="ECO:0007669"/>
    <property type="project" value="InterPro"/>
</dbReference>
<dbReference type="SUPFAM" id="SSF56014">
    <property type="entry name" value="Nitrite and sulphite reductase 4Fe-4S domain-like"/>
    <property type="match status" value="1"/>
</dbReference>
<comment type="pathway">
    <text evidence="2">Nitrogen metabolism; nitrate reduction (assimilation).</text>
</comment>
<dbReference type="SUPFAM" id="SSF55124">
    <property type="entry name" value="Nitrite/Sulfite reductase N-terminal domain-like"/>
    <property type="match status" value="1"/>
</dbReference>
<dbReference type="Pfam" id="PF07992">
    <property type="entry name" value="Pyr_redox_2"/>
    <property type="match status" value="1"/>
</dbReference>
<dbReference type="FunFam" id="3.50.50.60:FF:000033">
    <property type="entry name" value="Nitrite reductase [NAD(P)H], large subunit"/>
    <property type="match status" value="1"/>
</dbReference>
<dbReference type="Gene3D" id="3.30.413.10">
    <property type="entry name" value="Sulfite Reductase Hemoprotein, domain 1"/>
    <property type="match status" value="1"/>
</dbReference>
<dbReference type="InterPro" id="IPR036136">
    <property type="entry name" value="Nit/Sulf_reduc_fer-like_dom_sf"/>
</dbReference>
<dbReference type="GO" id="GO:0050660">
    <property type="term" value="F:flavin adenine dinucleotide binding"/>
    <property type="evidence" value="ECO:0007669"/>
    <property type="project" value="UniProtKB-UniRule"/>
</dbReference>
<evidence type="ECO:0000256" key="4">
    <source>
        <dbReference type="ARBA" id="ARBA00022485"/>
    </source>
</evidence>
<dbReference type="InterPro" id="IPR006066">
    <property type="entry name" value="NO2/SO3_Rdtase_FeS/sirohaem_BS"/>
</dbReference>
<feature type="domain" description="FAD/NAD(P)-binding" evidence="20">
    <location>
        <begin position="5"/>
        <end position="284"/>
    </location>
</feature>
<dbReference type="GO" id="GO:0051539">
    <property type="term" value="F:4 iron, 4 sulfur cluster binding"/>
    <property type="evidence" value="ECO:0007669"/>
    <property type="project" value="UniProtKB-KW"/>
</dbReference>
<dbReference type="Proteomes" id="UP000309676">
    <property type="component" value="Unassembled WGS sequence"/>
</dbReference>
<feature type="binding site" description="axial binding residue" evidence="16">
    <location>
        <position position="688"/>
    </location>
    <ligand>
        <name>siroheme</name>
        <dbReference type="ChEBI" id="CHEBI:60052"/>
    </ligand>
    <ligandPart>
        <name>Fe</name>
        <dbReference type="ChEBI" id="CHEBI:18248"/>
    </ligandPart>
</feature>
<dbReference type="RefSeq" id="WP_138195181.1">
    <property type="nucleotide sequence ID" value="NZ_VCIW01000010.1"/>
</dbReference>
<keyword evidence="6 15" id="KW-0285">Flavoprotein</keyword>
<dbReference type="Gene3D" id="3.50.50.60">
    <property type="entry name" value="FAD/NAD(P)-binding domain"/>
    <property type="match status" value="2"/>
</dbReference>
<dbReference type="Pfam" id="PF18267">
    <property type="entry name" value="Rubredoxin_C"/>
    <property type="match status" value="1"/>
</dbReference>
<dbReference type="EMBL" id="VCIW01000010">
    <property type="protein sequence ID" value="TLS51187.1"/>
    <property type="molecule type" value="Genomic_DNA"/>
</dbReference>
<feature type="binding site" evidence="16">
    <location>
        <position position="644"/>
    </location>
    <ligand>
        <name>[4Fe-4S] cluster</name>
        <dbReference type="ChEBI" id="CHEBI:49883"/>
    </ligand>
</feature>
<feature type="domain" description="Nitrite/sulphite reductase 4Fe-4S" evidence="17">
    <location>
        <begin position="635"/>
        <end position="771"/>
    </location>
</feature>
<dbReference type="InterPro" id="IPR041575">
    <property type="entry name" value="Rubredoxin_C"/>
</dbReference>
<dbReference type="InterPro" id="IPR052034">
    <property type="entry name" value="NasD-like"/>
</dbReference>
<protein>
    <submittedName>
        <fullName evidence="22">NAD(P)/FAD-dependent oxidoreductase</fullName>
    </submittedName>
</protein>
<evidence type="ECO:0000256" key="1">
    <source>
        <dbReference type="ARBA" id="ARBA00001974"/>
    </source>
</evidence>
<evidence type="ECO:0000256" key="8">
    <source>
        <dbReference type="ARBA" id="ARBA00022723"/>
    </source>
</evidence>
<dbReference type="GO" id="GO:0042128">
    <property type="term" value="P:nitrate assimilation"/>
    <property type="evidence" value="ECO:0007669"/>
    <property type="project" value="UniProtKB-UniRule"/>
</dbReference>
<comment type="cofactor">
    <cofactor evidence="14">
        <name>[2Fe-2S] cluster</name>
        <dbReference type="ChEBI" id="CHEBI:190135"/>
    </cofactor>
</comment>
<comment type="cofactor">
    <cofactor evidence="16">
        <name>[4Fe-4S] cluster</name>
        <dbReference type="ChEBI" id="CHEBI:49883"/>
    </cofactor>
    <text evidence="16">Binds 1 [4Fe-4S] cluster per subunit.</text>
</comment>
<dbReference type="Gene3D" id="1.10.10.1100">
    <property type="entry name" value="BFD-like [2Fe-2S]-binding domain"/>
    <property type="match status" value="1"/>
</dbReference>
<dbReference type="Gene3D" id="3.90.480.20">
    <property type="match status" value="1"/>
</dbReference>
<dbReference type="InterPro" id="IPR007419">
    <property type="entry name" value="BFD-like_2Fe2S-bd_dom"/>
</dbReference>
<dbReference type="GO" id="GO:0050661">
    <property type="term" value="F:NADP binding"/>
    <property type="evidence" value="ECO:0007669"/>
    <property type="project" value="UniProtKB-UniRule"/>
</dbReference>
<dbReference type="InterPro" id="IPR005117">
    <property type="entry name" value="NiRdtase/SiRdtase_haem-b_fer"/>
</dbReference>
<dbReference type="UniPathway" id="UPA00653"/>
<evidence type="ECO:0000256" key="7">
    <source>
        <dbReference type="ARBA" id="ARBA00022714"/>
    </source>
</evidence>
<keyword evidence="4 16" id="KW-0004">4Fe-4S</keyword>
<feature type="domain" description="NADH-rubredoxin oxidoreductase C-terminal" evidence="21">
    <location>
        <begin position="321"/>
        <end position="387"/>
    </location>
</feature>
<keyword evidence="12 16" id="KW-0411">Iron-sulfur</keyword>
<keyword evidence="10" id="KW-0560">Oxidoreductase</keyword>
<keyword evidence="9 15" id="KW-0274">FAD</keyword>
<keyword evidence="5 16" id="KW-0349">Heme</keyword>
<keyword evidence="11 16" id="KW-0408">Iron</keyword>
<evidence type="ECO:0000256" key="3">
    <source>
        <dbReference type="ARBA" id="ARBA00010429"/>
    </source>
</evidence>
<dbReference type="InterPro" id="IPR041854">
    <property type="entry name" value="BFD-like_2Fe2S-bd_dom_sf"/>
</dbReference>
<keyword evidence="23" id="KW-1185">Reference proteome</keyword>
<dbReference type="Pfam" id="PF04324">
    <property type="entry name" value="Fer2_BFD"/>
    <property type="match status" value="2"/>
</dbReference>
<evidence type="ECO:0000259" key="21">
    <source>
        <dbReference type="Pfam" id="PF18267"/>
    </source>
</evidence>
<feature type="binding site" evidence="16">
    <location>
        <position position="688"/>
    </location>
    <ligand>
        <name>[4Fe-4S] cluster</name>
        <dbReference type="ChEBI" id="CHEBI:49883"/>
    </ligand>
</feature>
<name>A0A5R9G4A4_9BACL</name>
<dbReference type="InterPro" id="IPR016156">
    <property type="entry name" value="FAD/NAD-linked_Rdtase_dimer_sf"/>
</dbReference>